<dbReference type="InterPro" id="IPR015155">
    <property type="entry name" value="PFU"/>
</dbReference>
<feature type="region of interest" description="Disordered" evidence="5">
    <location>
        <begin position="419"/>
        <end position="451"/>
    </location>
</feature>
<reference evidence="8" key="1">
    <citation type="submission" date="2023-10" db="EMBL/GenBank/DDBJ databases">
        <authorList>
            <person name="Chen Y."/>
            <person name="Shah S."/>
            <person name="Dougan E. K."/>
            <person name="Thang M."/>
            <person name="Chan C."/>
        </authorList>
    </citation>
    <scope>NUCLEOTIDE SEQUENCE [LARGE SCALE GENOMIC DNA]</scope>
</reference>
<dbReference type="Pfam" id="PF09409">
    <property type="entry name" value="PUB"/>
    <property type="match status" value="1"/>
</dbReference>
<dbReference type="PROSITE" id="PS51394">
    <property type="entry name" value="PFU"/>
    <property type="match status" value="1"/>
</dbReference>
<dbReference type="SUPFAM" id="SSF50978">
    <property type="entry name" value="WD40 repeat-like"/>
    <property type="match status" value="1"/>
</dbReference>
<dbReference type="InterPro" id="IPR018997">
    <property type="entry name" value="PUB_domain"/>
</dbReference>
<dbReference type="CDD" id="cd09212">
    <property type="entry name" value="PUB"/>
    <property type="match status" value="1"/>
</dbReference>
<dbReference type="InterPro" id="IPR038122">
    <property type="entry name" value="PFU_sf"/>
</dbReference>
<keyword evidence="2 4" id="KW-0853">WD repeat</keyword>
<dbReference type="SUPFAM" id="SSF46934">
    <property type="entry name" value="UBA-like"/>
    <property type="match status" value="1"/>
</dbReference>
<keyword evidence="3" id="KW-0677">Repeat</keyword>
<evidence type="ECO:0008006" key="10">
    <source>
        <dbReference type="Google" id="ProtNLM"/>
    </source>
</evidence>
<dbReference type="PROSITE" id="PS50030">
    <property type="entry name" value="UBA"/>
    <property type="match status" value="1"/>
</dbReference>
<proteinExistence type="predicted"/>
<evidence type="ECO:0000259" key="6">
    <source>
        <dbReference type="PROSITE" id="PS50030"/>
    </source>
</evidence>
<evidence type="ECO:0000256" key="4">
    <source>
        <dbReference type="PROSITE-ProRule" id="PRU00221"/>
    </source>
</evidence>
<dbReference type="InterPro" id="IPR015943">
    <property type="entry name" value="WD40/YVTN_repeat-like_dom_sf"/>
</dbReference>
<feature type="domain" description="UBA" evidence="6">
    <location>
        <begin position="593"/>
        <end position="633"/>
    </location>
</feature>
<evidence type="ECO:0000259" key="7">
    <source>
        <dbReference type="PROSITE" id="PS51394"/>
    </source>
</evidence>
<dbReference type="InterPro" id="IPR036339">
    <property type="entry name" value="PUB-like_dom_sf"/>
</dbReference>
<evidence type="ECO:0000256" key="1">
    <source>
        <dbReference type="ARBA" id="ARBA00022490"/>
    </source>
</evidence>
<dbReference type="Proteomes" id="UP001189429">
    <property type="component" value="Unassembled WGS sequence"/>
</dbReference>
<feature type="repeat" description="WD" evidence="4">
    <location>
        <begin position="274"/>
        <end position="304"/>
    </location>
</feature>
<dbReference type="SMART" id="SM00165">
    <property type="entry name" value="UBA"/>
    <property type="match status" value="1"/>
</dbReference>
<dbReference type="InterPro" id="IPR036322">
    <property type="entry name" value="WD40_repeat_dom_sf"/>
</dbReference>
<dbReference type="PANTHER" id="PTHR19849:SF0">
    <property type="entry name" value="PHOSPHOLIPASE A-2-ACTIVATING PROTEIN"/>
    <property type="match status" value="1"/>
</dbReference>
<protein>
    <recommendedName>
        <fullName evidence="10">Guanine nucleotide-binding protein subunit beta-like protein</fullName>
    </recommendedName>
</protein>
<dbReference type="InterPro" id="IPR009060">
    <property type="entry name" value="UBA-like_sf"/>
</dbReference>
<evidence type="ECO:0000256" key="3">
    <source>
        <dbReference type="ARBA" id="ARBA00022737"/>
    </source>
</evidence>
<dbReference type="CDD" id="cd00200">
    <property type="entry name" value="WD40"/>
    <property type="match status" value="1"/>
</dbReference>
<keyword evidence="9" id="KW-1185">Reference proteome</keyword>
<dbReference type="PROSITE" id="PS50082">
    <property type="entry name" value="WD_REPEATS_2"/>
    <property type="match status" value="2"/>
</dbReference>
<dbReference type="InterPro" id="IPR015940">
    <property type="entry name" value="UBA"/>
</dbReference>
<organism evidence="8 9">
    <name type="scientific">Prorocentrum cordatum</name>
    <dbReference type="NCBI Taxonomy" id="2364126"/>
    <lineage>
        <taxon>Eukaryota</taxon>
        <taxon>Sar</taxon>
        <taxon>Alveolata</taxon>
        <taxon>Dinophyceae</taxon>
        <taxon>Prorocentrales</taxon>
        <taxon>Prorocentraceae</taxon>
        <taxon>Prorocentrum</taxon>
    </lineage>
</organism>
<evidence type="ECO:0000313" key="9">
    <source>
        <dbReference type="Proteomes" id="UP001189429"/>
    </source>
</evidence>
<dbReference type="CDD" id="cd14291">
    <property type="entry name" value="UBA1_NUB1_like"/>
    <property type="match status" value="1"/>
</dbReference>
<dbReference type="PANTHER" id="PTHR19849">
    <property type="entry name" value="PHOSPHOLIPASE A-2-ACTIVATING PROTEIN"/>
    <property type="match status" value="1"/>
</dbReference>
<comment type="caution">
    <text evidence="8">The sequence shown here is derived from an EMBL/GenBank/DDBJ whole genome shotgun (WGS) entry which is preliminary data.</text>
</comment>
<evidence type="ECO:0000256" key="2">
    <source>
        <dbReference type="ARBA" id="ARBA00022574"/>
    </source>
</evidence>
<dbReference type="SUPFAM" id="SSF143503">
    <property type="entry name" value="PUG domain-like"/>
    <property type="match status" value="1"/>
</dbReference>
<feature type="region of interest" description="Disordered" evidence="5">
    <location>
        <begin position="1"/>
        <end position="31"/>
    </location>
</feature>
<dbReference type="PROSITE" id="PS50330">
    <property type="entry name" value="UIM"/>
    <property type="match status" value="1"/>
</dbReference>
<dbReference type="Pfam" id="PF00627">
    <property type="entry name" value="UBA"/>
    <property type="match status" value="1"/>
</dbReference>
<evidence type="ECO:0000313" key="8">
    <source>
        <dbReference type="EMBL" id="CAK0909735.1"/>
    </source>
</evidence>
<feature type="domain" description="PFU" evidence="7">
    <location>
        <begin position="480"/>
        <end position="582"/>
    </location>
</feature>
<dbReference type="InterPro" id="IPR001680">
    <property type="entry name" value="WD40_rpt"/>
</dbReference>
<keyword evidence="1" id="KW-0963">Cytoplasm</keyword>
<name>A0ABN9YAJ0_9DINO</name>
<dbReference type="SMART" id="SM00580">
    <property type="entry name" value="PUG"/>
    <property type="match status" value="1"/>
</dbReference>
<dbReference type="InterPro" id="IPR003903">
    <property type="entry name" value="UIM_dom"/>
</dbReference>
<feature type="repeat" description="WD" evidence="4">
    <location>
        <begin position="327"/>
        <end position="353"/>
    </location>
</feature>
<gene>
    <name evidence="8" type="ORF">PCOR1329_LOCUS84071</name>
</gene>
<evidence type="ECO:0000256" key="5">
    <source>
        <dbReference type="SAM" id="MobiDB-lite"/>
    </source>
</evidence>
<dbReference type="EMBL" id="CAUYUJ010022248">
    <property type="protein sequence ID" value="CAK0909735.1"/>
    <property type="molecule type" value="Genomic_DNA"/>
</dbReference>
<accession>A0ABN9YAJ0</accession>
<dbReference type="Gene3D" id="1.10.8.10">
    <property type="entry name" value="DNA helicase RuvA subunit, C-terminal domain"/>
    <property type="match status" value="1"/>
</dbReference>
<sequence>MADDEDDLAAAMAMSLGQSSAAPAPPAPQSAAQAAAAALRANPSGALAEADSVGVVAKLLGNLARSPGEEKFRRVRVGNSKISKALGCDGARELLAAAGFAEAGDALEVPAQVPAAEVAAAAREALEALASVGLGPFLLAAQLRADSAVRCVCALPQGGLATGAMDNLVRVYSQGFESEPRLLSGHQRRAGVDGVLAVAAMGPESIASAGRDGKILLWRNGAVESTLEGHGEGVQGTNVHVVCCLARRDDGSLFSGGWDKTVRAWHGGAQSGVLQGHEVAVNAVAILPGGDIASGSGDQTIGIWRGGARLRSVGAGAPVRALCACGDSGLLASATNDGFARVWDPASGKQLAEMRVANTYLLSIGFCASSGELAAGADDGTLAVMALAGDGGLRLVERIQLCGEVYGLAFLESGDLQRPPGTRAARCGRGAPCGQPRRRRGRSTPPGRGRCRRTDVTLGGRKMALQWNRGEEPQAVARRFVEANGLDPAHAGDVTAFVLQQHQAMAGPGAGAAHGGSYDFSYPVEVADGRRLKISWNRGDDPQQVAVAFARQHGGIAADELPAIAQFLQQVSGGPAAPTFVQQAPAAAPEPPEAQKQQALAQVTAMGFSEAQARAALQASGWSLELAVQALLG</sequence>
<dbReference type="Pfam" id="PF00400">
    <property type="entry name" value="WD40"/>
    <property type="match status" value="3"/>
</dbReference>
<dbReference type="SMART" id="SM00320">
    <property type="entry name" value="WD40"/>
    <property type="match status" value="6"/>
</dbReference>
<feature type="compositionally biased region" description="Low complexity" evidence="5">
    <location>
        <begin position="9"/>
        <end position="22"/>
    </location>
</feature>
<dbReference type="Gene3D" id="3.10.20.870">
    <property type="entry name" value="PFU (PLAA family ubiquitin binding), C-terminal domain"/>
    <property type="match status" value="2"/>
</dbReference>
<dbReference type="Gene3D" id="2.130.10.10">
    <property type="entry name" value="YVTN repeat-like/Quinoprotein amine dehydrogenase"/>
    <property type="match status" value="2"/>
</dbReference>
<dbReference type="Gene3D" id="1.20.58.2190">
    <property type="match status" value="1"/>
</dbReference>